<comment type="caution">
    <text evidence="2">The sequence shown here is derived from an EMBL/GenBank/DDBJ whole genome shotgun (WGS) entry which is preliminary data.</text>
</comment>
<evidence type="ECO:0000313" key="3">
    <source>
        <dbReference type="Proteomes" id="UP001148786"/>
    </source>
</evidence>
<dbReference type="Proteomes" id="UP001148786">
    <property type="component" value="Unassembled WGS sequence"/>
</dbReference>
<evidence type="ECO:0000313" key="2">
    <source>
        <dbReference type="EMBL" id="KAJ3514658.1"/>
    </source>
</evidence>
<gene>
    <name evidence="2" type="ORF">NLJ89_g2252</name>
</gene>
<feature type="compositionally biased region" description="Basic and acidic residues" evidence="1">
    <location>
        <begin position="150"/>
        <end position="161"/>
    </location>
</feature>
<feature type="region of interest" description="Disordered" evidence="1">
    <location>
        <begin position="1"/>
        <end position="41"/>
    </location>
</feature>
<organism evidence="2 3">
    <name type="scientific">Agrocybe chaxingu</name>
    <dbReference type="NCBI Taxonomy" id="84603"/>
    <lineage>
        <taxon>Eukaryota</taxon>
        <taxon>Fungi</taxon>
        <taxon>Dikarya</taxon>
        <taxon>Basidiomycota</taxon>
        <taxon>Agaricomycotina</taxon>
        <taxon>Agaricomycetes</taxon>
        <taxon>Agaricomycetidae</taxon>
        <taxon>Agaricales</taxon>
        <taxon>Agaricineae</taxon>
        <taxon>Strophariaceae</taxon>
        <taxon>Agrocybe</taxon>
    </lineage>
</organism>
<keyword evidence="3" id="KW-1185">Reference proteome</keyword>
<proteinExistence type="predicted"/>
<sequence length="173" mass="19418">MYPQTHEGSESQQPTQQDPVRDHQCARAERESDGRRAPNLAQWAGEFGRRVHVRSLPEPGKSVLEIARIATMHAVDMHAVRPGEVVLTICAAYIQSAVTRTYRKLAGGARALEDKASLESSRQGWHYVADAAINPSTQSSEDAARRRKDSSKEEPRVRWCDIDDEEEDAAKRR</sequence>
<feature type="compositionally biased region" description="Basic and acidic residues" evidence="1">
    <location>
        <begin position="19"/>
        <end position="36"/>
    </location>
</feature>
<protein>
    <submittedName>
        <fullName evidence="2">Uncharacterized protein</fullName>
    </submittedName>
</protein>
<dbReference type="OrthoDB" id="10338972at2759"/>
<feature type="compositionally biased region" description="Acidic residues" evidence="1">
    <location>
        <begin position="162"/>
        <end position="173"/>
    </location>
</feature>
<reference evidence="2" key="1">
    <citation type="submission" date="2022-07" db="EMBL/GenBank/DDBJ databases">
        <title>Genome Sequence of Agrocybe chaxingu.</title>
        <authorList>
            <person name="Buettner E."/>
        </authorList>
    </citation>
    <scope>NUCLEOTIDE SEQUENCE</scope>
    <source>
        <strain evidence="2">MP-N11</strain>
    </source>
</reference>
<feature type="region of interest" description="Disordered" evidence="1">
    <location>
        <begin position="130"/>
        <end position="173"/>
    </location>
</feature>
<dbReference type="AlphaFoldDB" id="A0A9W8K6Z3"/>
<evidence type="ECO:0000256" key="1">
    <source>
        <dbReference type="SAM" id="MobiDB-lite"/>
    </source>
</evidence>
<name>A0A9W8K6Z3_9AGAR</name>
<accession>A0A9W8K6Z3</accession>
<dbReference type="EMBL" id="JANKHO010000134">
    <property type="protein sequence ID" value="KAJ3514658.1"/>
    <property type="molecule type" value="Genomic_DNA"/>
</dbReference>